<comment type="similarity">
    <text evidence="2">Belongs to the auxin efflux carrier (TC 2.A.69) family.</text>
</comment>
<feature type="transmembrane region" description="Helical" evidence="8">
    <location>
        <begin position="58"/>
        <end position="82"/>
    </location>
</feature>
<reference evidence="10" key="1">
    <citation type="journal article" date="2019" name="Int. J. Syst. Evol. Microbiol.">
        <title>The Global Catalogue of Microorganisms (GCM) 10K type strain sequencing project: providing services to taxonomists for standard genome sequencing and annotation.</title>
        <authorList>
            <consortium name="The Broad Institute Genomics Platform"/>
            <consortium name="The Broad Institute Genome Sequencing Center for Infectious Disease"/>
            <person name="Wu L."/>
            <person name="Ma J."/>
        </authorList>
    </citation>
    <scope>NUCLEOTIDE SEQUENCE [LARGE SCALE GENOMIC DNA]</scope>
    <source>
        <strain evidence="10">KCTC 42730</strain>
    </source>
</reference>
<evidence type="ECO:0000256" key="8">
    <source>
        <dbReference type="SAM" id="Phobius"/>
    </source>
</evidence>
<name>A0ABV7CFD1_9GAMM</name>
<dbReference type="Pfam" id="PF03547">
    <property type="entry name" value="Mem_trans"/>
    <property type="match status" value="1"/>
</dbReference>
<evidence type="ECO:0000313" key="9">
    <source>
        <dbReference type="EMBL" id="MFC3031295.1"/>
    </source>
</evidence>
<dbReference type="Proteomes" id="UP001595453">
    <property type="component" value="Unassembled WGS sequence"/>
</dbReference>
<evidence type="ECO:0000313" key="10">
    <source>
        <dbReference type="Proteomes" id="UP001595453"/>
    </source>
</evidence>
<protein>
    <submittedName>
        <fullName evidence="9">AEC family transporter</fullName>
    </submittedName>
</protein>
<evidence type="ECO:0000256" key="7">
    <source>
        <dbReference type="ARBA" id="ARBA00023136"/>
    </source>
</evidence>
<feature type="transmembrane region" description="Helical" evidence="8">
    <location>
        <begin position="255"/>
        <end position="273"/>
    </location>
</feature>
<keyword evidence="3" id="KW-0813">Transport</keyword>
<keyword evidence="10" id="KW-1185">Reference proteome</keyword>
<dbReference type="EMBL" id="JBHRSD010000002">
    <property type="protein sequence ID" value="MFC3031295.1"/>
    <property type="molecule type" value="Genomic_DNA"/>
</dbReference>
<evidence type="ECO:0000256" key="1">
    <source>
        <dbReference type="ARBA" id="ARBA00004651"/>
    </source>
</evidence>
<evidence type="ECO:0000256" key="6">
    <source>
        <dbReference type="ARBA" id="ARBA00022989"/>
    </source>
</evidence>
<dbReference type="Gene3D" id="1.20.1530.20">
    <property type="match status" value="1"/>
</dbReference>
<feature type="transmembrane region" description="Helical" evidence="8">
    <location>
        <begin position="227"/>
        <end position="248"/>
    </location>
</feature>
<evidence type="ECO:0000256" key="3">
    <source>
        <dbReference type="ARBA" id="ARBA00022448"/>
    </source>
</evidence>
<feature type="transmembrane region" description="Helical" evidence="8">
    <location>
        <begin position="156"/>
        <end position="175"/>
    </location>
</feature>
<accession>A0ABV7CFD1</accession>
<comment type="caution">
    <text evidence="9">The sequence shown here is derived from an EMBL/GenBank/DDBJ whole genome shotgun (WGS) entry which is preliminary data.</text>
</comment>
<keyword evidence="4" id="KW-1003">Cell membrane</keyword>
<dbReference type="InterPro" id="IPR038770">
    <property type="entry name" value="Na+/solute_symporter_sf"/>
</dbReference>
<feature type="transmembrane region" description="Helical" evidence="8">
    <location>
        <begin position="121"/>
        <end position="144"/>
    </location>
</feature>
<feature type="transmembrane region" description="Helical" evidence="8">
    <location>
        <begin position="29"/>
        <end position="46"/>
    </location>
</feature>
<gene>
    <name evidence="9" type="ORF">ACFOEE_01980</name>
</gene>
<keyword evidence="6 8" id="KW-1133">Transmembrane helix</keyword>
<keyword evidence="5 8" id="KW-0812">Transmembrane</keyword>
<keyword evidence="7 8" id="KW-0472">Membrane</keyword>
<dbReference type="PANTHER" id="PTHR36838">
    <property type="entry name" value="AUXIN EFFLUX CARRIER FAMILY PROTEIN"/>
    <property type="match status" value="1"/>
</dbReference>
<evidence type="ECO:0000256" key="4">
    <source>
        <dbReference type="ARBA" id="ARBA00022475"/>
    </source>
</evidence>
<feature type="transmembrane region" description="Helical" evidence="8">
    <location>
        <begin position="187"/>
        <end position="207"/>
    </location>
</feature>
<dbReference type="RefSeq" id="WP_377120388.1">
    <property type="nucleotide sequence ID" value="NZ_JBHRSD010000002.1"/>
</dbReference>
<feature type="transmembrane region" description="Helical" evidence="8">
    <location>
        <begin position="279"/>
        <end position="300"/>
    </location>
</feature>
<comment type="subcellular location">
    <subcellularLocation>
        <location evidence="1">Cell membrane</location>
        <topology evidence="1">Multi-pass membrane protein</topology>
    </subcellularLocation>
</comment>
<dbReference type="PANTHER" id="PTHR36838:SF1">
    <property type="entry name" value="SLR1864 PROTEIN"/>
    <property type="match status" value="1"/>
</dbReference>
<sequence>MENFVLIIAYLIIGFGLRRVPQIPQETGLVFNQYVLVVALPALVFLKIPTVHFSTELLLPALVPWLILTVVAGLVFAASKIWQWSREVTAALLIALPLGNTSFLGFPMVEAFFGSEGLPVAIIYDQAGSFIALATYSTILAALYGGNGNKPSATQMLKRIATFPSFIALILAFCLKGWSYPPILTQLLESLAATLVPVIMIAVGFQFRFRLDAAEVKPLLFALPVKLLLMPLIALAILMCFEVSPLVFKVTVFEAAMPVMISAGAIAIAAGLAPKMVSSLVAIGLVMSFVTLPMWAWVLAQLH</sequence>
<dbReference type="InterPro" id="IPR004776">
    <property type="entry name" value="Mem_transp_PIN-like"/>
</dbReference>
<organism evidence="9 10">
    <name type="scientific">Pseudoalteromonas fenneropenaei</name>
    <dbReference type="NCBI Taxonomy" id="1737459"/>
    <lineage>
        <taxon>Bacteria</taxon>
        <taxon>Pseudomonadati</taxon>
        <taxon>Pseudomonadota</taxon>
        <taxon>Gammaproteobacteria</taxon>
        <taxon>Alteromonadales</taxon>
        <taxon>Pseudoalteromonadaceae</taxon>
        <taxon>Pseudoalteromonas</taxon>
    </lineage>
</organism>
<evidence type="ECO:0000256" key="5">
    <source>
        <dbReference type="ARBA" id="ARBA00022692"/>
    </source>
</evidence>
<evidence type="ECO:0000256" key="2">
    <source>
        <dbReference type="ARBA" id="ARBA00010145"/>
    </source>
</evidence>
<feature type="transmembrane region" description="Helical" evidence="8">
    <location>
        <begin position="88"/>
        <end position="109"/>
    </location>
</feature>
<proteinExistence type="inferred from homology"/>